<comment type="caution">
    <text evidence="7">The sequence shown here is derived from an EMBL/GenBank/DDBJ whole genome shotgun (WGS) entry which is preliminary data.</text>
</comment>
<dbReference type="SMART" id="SM00382">
    <property type="entry name" value="AAA"/>
    <property type="match status" value="1"/>
</dbReference>
<evidence type="ECO:0000259" key="6">
    <source>
        <dbReference type="PROSITE" id="PS50893"/>
    </source>
</evidence>
<evidence type="ECO:0000256" key="2">
    <source>
        <dbReference type="ARBA" id="ARBA00005417"/>
    </source>
</evidence>
<feature type="domain" description="ABC transporter" evidence="6">
    <location>
        <begin position="2"/>
        <end position="239"/>
    </location>
</feature>
<dbReference type="Gene3D" id="3.40.50.300">
    <property type="entry name" value="P-loop containing nucleotide triphosphate hydrolases"/>
    <property type="match status" value="1"/>
</dbReference>
<evidence type="ECO:0000256" key="3">
    <source>
        <dbReference type="ARBA" id="ARBA00022448"/>
    </source>
</evidence>
<proteinExistence type="inferred from homology"/>
<comment type="subcellular location">
    <subcellularLocation>
        <location evidence="1">Cell inner membrane</location>
        <topology evidence="1">Peripheral membrane protein</topology>
    </subcellularLocation>
</comment>
<reference evidence="8" key="1">
    <citation type="journal article" date="2019" name="Int. J. Syst. Evol. Microbiol.">
        <title>The Global Catalogue of Microorganisms (GCM) 10K type strain sequencing project: providing services to taxonomists for standard genome sequencing and annotation.</title>
        <authorList>
            <consortium name="The Broad Institute Genomics Platform"/>
            <consortium name="The Broad Institute Genome Sequencing Center for Infectious Disease"/>
            <person name="Wu L."/>
            <person name="Ma J."/>
        </authorList>
    </citation>
    <scope>NUCLEOTIDE SEQUENCE [LARGE SCALE GENOMIC DNA]</scope>
    <source>
        <strain evidence="8">JCM 17110</strain>
    </source>
</reference>
<sequence>MIKLHNLTKIYNGQAVLNNIELEIKKGEIVVILGPSGTGKSTLLRCLNLLETPEEGTLDIDDFWINLARHTDKEAIALRKRTSFVFQNYALFANKTARDNIAEGLITVWKRPRQEARAEALRILADIGLADKADAYPSSLSGGQQQRVGIGRAMASHAKVMLFDEPTSALDPEWVEEVLGLMKKLALAHQTMVVVTHELGFARDVADRVIFMDGGRIVEQGPPAKLLTNPTDPRTRSFLRKVLPGQAGDA</sequence>
<protein>
    <submittedName>
        <fullName evidence="7">Amino acid ABC transporter ATP-binding protein</fullName>
    </submittedName>
</protein>
<keyword evidence="3" id="KW-0813">Transport</keyword>
<dbReference type="PIRSF" id="PIRSF039085">
    <property type="entry name" value="ABC_ATPase_HisP"/>
    <property type="match status" value="1"/>
</dbReference>
<dbReference type="InterPro" id="IPR030679">
    <property type="entry name" value="ABC_ATPase_HisP-typ"/>
</dbReference>
<evidence type="ECO:0000313" key="8">
    <source>
        <dbReference type="Proteomes" id="UP001500795"/>
    </source>
</evidence>
<dbReference type="InterPro" id="IPR027417">
    <property type="entry name" value="P-loop_NTPase"/>
</dbReference>
<organism evidence="7 8">
    <name type="scientific">Zobellella aerophila</name>
    <dbReference type="NCBI Taxonomy" id="870480"/>
    <lineage>
        <taxon>Bacteria</taxon>
        <taxon>Pseudomonadati</taxon>
        <taxon>Pseudomonadota</taxon>
        <taxon>Gammaproteobacteria</taxon>
        <taxon>Aeromonadales</taxon>
        <taxon>Aeromonadaceae</taxon>
        <taxon>Zobellella</taxon>
    </lineage>
</organism>
<dbReference type="CDD" id="cd03262">
    <property type="entry name" value="ABC_HisP_GlnQ"/>
    <property type="match status" value="1"/>
</dbReference>
<evidence type="ECO:0000256" key="4">
    <source>
        <dbReference type="ARBA" id="ARBA00022741"/>
    </source>
</evidence>
<evidence type="ECO:0000256" key="5">
    <source>
        <dbReference type="ARBA" id="ARBA00022840"/>
    </source>
</evidence>
<dbReference type="PROSITE" id="PS50893">
    <property type="entry name" value="ABC_TRANSPORTER_2"/>
    <property type="match status" value="1"/>
</dbReference>
<gene>
    <name evidence="7" type="ORF">GCM10022394_32720</name>
</gene>
<dbReference type="InterPro" id="IPR017871">
    <property type="entry name" value="ABC_transporter-like_CS"/>
</dbReference>
<dbReference type="RefSeq" id="WP_344959907.1">
    <property type="nucleotide sequence ID" value="NZ_BAABCX010000007.1"/>
</dbReference>
<keyword evidence="5 7" id="KW-0067">ATP-binding</keyword>
<dbReference type="Pfam" id="PF00005">
    <property type="entry name" value="ABC_tran"/>
    <property type="match status" value="1"/>
</dbReference>
<name>A0ABP6WGQ4_9GAMM</name>
<accession>A0ABP6WGQ4</accession>
<dbReference type="PANTHER" id="PTHR43166">
    <property type="entry name" value="AMINO ACID IMPORT ATP-BINDING PROTEIN"/>
    <property type="match status" value="1"/>
</dbReference>
<evidence type="ECO:0000313" key="7">
    <source>
        <dbReference type="EMBL" id="GAA3550036.1"/>
    </source>
</evidence>
<dbReference type="PANTHER" id="PTHR43166:SF15">
    <property type="entry name" value="HISTIDINE TRANSPORT ATP-BINDING PROTEIN HISP"/>
    <property type="match status" value="1"/>
</dbReference>
<dbReference type="GO" id="GO:0005524">
    <property type="term" value="F:ATP binding"/>
    <property type="evidence" value="ECO:0007669"/>
    <property type="project" value="UniProtKB-KW"/>
</dbReference>
<dbReference type="EMBL" id="BAABCX010000007">
    <property type="protein sequence ID" value="GAA3550036.1"/>
    <property type="molecule type" value="Genomic_DNA"/>
</dbReference>
<dbReference type="InterPro" id="IPR003593">
    <property type="entry name" value="AAA+_ATPase"/>
</dbReference>
<dbReference type="InterPro" id="IPR050086">
    <property type="entry name" value="MetN_ABC_transporter-like"/>
</dbReference>
<dbReference type="SUPFAM" id="SSF52540">
    <property type="entry name" value="P-loop containing nucleoside triphosphate hydrolases"/>
    <property type="match status" value="1"/>
</dbReference>
<keyword evidence="8" id="KW-1185">Reference proteome</keyword>
<evidence type="ECO:0000256" key="1">
    <source>
        <dbReference type="ARBA" id="ARBA00004417"/>
    </source>
</evidence>
<keyword evidence="4" id="KW-0547">Nucleotide-binding</keyword>
<dbReference type="Proteomes" id="UP001500795">
    <property type="component" value="Unassembled WGS sequence"/>
</dbReference>
<dbReference type="InterPro" id="IPR003439">
    <property type="entry name" value="ABC_transporter-like_ATP-bd"/>
</dbReference>
<dbReference type="PROSITE" id="PS00211">
    <property type="entry name" value="ABC_TRANSPORTER_1"/>
    <property type="match status" value="1"/>
</dbReference>
<comment type="similarity">
    <text evidence="2">Belongs to the ABC transporter superfamily.</text>
</comment>